<organism evidence="1 2">
    <name type="scientific">Dryococelus australis</name>
    <dbReference type="NCBI Taxonomy" id="614101"/>
    <lineage>
        <taxon>Eukaryota</taxon>
        <taxon>Metazoa</taxon>
        <taxon>Ecdysozoa</taxon>
        <taxon>Arthropoda</taxon>
        <taxon>Hexapoda</taxon>
        <taxon>Insecta</taxon>
        <taxon>Pterygota</taxon>
        <taxon>Neoptera</taxon>
        <taxon>Polyneoptera</taxon>
        <taxon>Phasmatodea</taxon>
        <taxon>Verophasmatodea</taxon>
        <taxon>Anareolatae</taxon>
        <taxon>Phasmatidae</taxon>
        <taxon>Eurycanthinae</taxon>
        <taxon>Dryococelus</taxon>
    </lineage>
</organism>
<accession>A0ABQ9HTC0</accession>
<protein>
    <recommendedName>
        <fullName evidence="3">DUF4371 domain-containing protein</fullName>
    </recommendedName>
</protein>
<dbReference type="PANTHER" id="PTHR45749:SF35">
    <property type="entry name" value="AC-LIKE TRANSPOSASE-RELATED"/>
    <property type="match status" value="1"/>
</dbReference>
<sequence length="186" mass="21498">MEEYSCKNFRHCTLVKLERFGIEWRQYPGTYKPLCSNITRTSDQGQIVTICSQKVTRTLFVSRMLLIYTVMCQVYCSKAANYYAIIVNASPDSAHKEQTVFILHYLKLCTKEDQPEWRGQGYGNGVNMKGQYKGVQRLPFDFIYQCACHSLNLAGTEFAESCLEAITFFSVFQKYLNKLKSLSPQR</sequence>
<reference evidence="1 2" key="1">
    <citation type="submission" date="2023-02" db="EMBL/GenBank/DDBJ databases">
        <title>LHISI_Scaffold_Assembly.</title>
        <authorList>
            <person name="Stuart O.P."/>
            <person name="Cleave R."/>
            <person name="Magrath M.J.L."/>
            <person name="Mikheyev A.S."/>
        </authorList>
    </citation>
    <scope>NUCLEOTIDE SEQUENCE [LARGE SCALE GENOMIC DNA]</scope>
    <source>
        <strain evidence="1">Daus_M_001</strain>
        <tissue evidence="1">Leg muscle</tissue>
    </source>
</reference>
<proteinExistence type="predicted"/>
<name>A0ABQ9HTC0_9NEOP</name>
<evidence type="ECO:0000313" key="1">
    <source>
        <dbReference type="EMBL" id="KAJ8887640.1"/>
    </source>
</evidence>
<evidence type="ECO:0008006" key="3">
    <source>
        <dbReference type="Google" id="ProtNLM"/>
    </source>
</evidence>
<keyword evidence="2" id="KW-1185">Reference proteome</keyword>
<gene>
    <name evidence="1" type="ORF">PR048_013858</name>
</gene>
<dbReference type="PANTHER" id="PTHR45749">
    <property type="match status" value="1"/>
</dbReference>
<dbReference type="EMBL" id="JARBHB010000004">
    <property type="protein sequence ID" value="KAJ8887640.1"/>
    <property type="molecule type" value="Genomic_DNA"/>
</dbReference>
<dbReference type="Proteomes" id="UP001159363">
    <property type="component" value="Chromosome X"/>
</dbReference>
<evidence type="ECO:0000313" key="2">
    <source>
        <dbReference type="Proteomes" id="UP001159363"/>
    </source>
</evidence>
<comment type="caution">
    <text evidence="1">The sequence shown here is derived from an EMBL/GenBank/DDBJ whole genome shotgun (WGS) entry which is preliminary data.</text>
</comment>